<protein>
    <submittedName>
        <fullName evidence="5">Condensin subunit ScpB</fullName>
    </submittedName>
</protein>
<reference evidence="5 6" key="1">
    <citation type="journal article" date="2015" name="Nature">
        <title>rRNA introns, odd ribosomes, and small enigmatic genomes across a large radiation of phyla.</title>
        <authorList>
            <person name="Brown C.T."/>
            <person name="Hug L.A."/>
            <person name="Thomas B.C."/>
            <person name="Sharon I."/>
            <person name="Castelle C.J."/>
            <person name="Singh A."/>
            <person name="Wilkins M.J."/>
            <person name="Williams K.H."/>
            <person name="Banfield J.F."/>
        </authorList>
    </citation>
    <scope>NUCLEOTIDE SEQUENCE [LARGE SCALE GENOMIC DNA]</scope>
</reference>
<accession>A0A0G0IGF3</accession>
<keyword evidence="3" id="KW-0159">Chromosome partition</keyword>
<dbReference type="GO" id="GO:0051304">
    <property type="term" value="P:chromosome separation"/>
    <property type="evidence" value="ECO:0007669"/>
    <property type="project" value="InterPro"/>
</dbReference>
<dbReference type="Pfam" id="PF04079">
    <property type="entry name" value="SMC_ScpB"/>
    <property type="match status" value="1"/>
</dbReference>
<dbReference type="PANTHER" id="PTHR34298:SF2">
    <property type="entry name" value="SEGREGATION AND CONDENSATION PROTEIN B"/>
    <property type="match status" value="1"/>
</dbReference>
<dbReference type="InterPro" id="IPR005234">
    <property type="entry name" value="ScpB_csome_segregation"/>
</dbReference>
<dbReference type="Gene3D" id="1.10.10.10">
    <property type="entry name" value="Winged helix-like DNA-binding domain superfamily/Winged helix DNA-binding domain"/>
    <property type="match status" value="2"/>
</dbReference>
<keyword evidence="1" id="KW-0963">Cytoplasm</keyword>
<keyword evidence="2" id="KW-0132">Cell division</keyword>
<name>A0A0G0IGF3_9BACT</name>
<evidence type="ECO:0000256" key="3">
    <source>
        <dbReference type="ARBA" id="ARBA00022829"/>
    </source>
</evidence>
<organism evidence="5 6">
    <name type="scientific">Candidatus Wolfebacteria bacterium GW2011_GWC1_37_10</name>
    <dbReference type="NCBI Taxonomy" id="1619010"/>
    <lineage>
        <taxon>Bacteria</taxon>
        <taxon>Candidatus Wolfeibacteriota</taxon>
    </lineage>
</organism>
<comment type="caution">
    <text evidence="5">The sequence shown here is derived from an EMBL/GenBank/DDBJ whole genome shotgun (WGS) entry which is preliminary data.</text>
</comment>
<evidence type="ECO:0000313" key="5">
    <source>
        <dbReference type="EMBL" id="KKQ23289.1"/>
    </source>
</evidence>
<dbReference type="AlphaFoldDB" id="A0A0G0IGF3"/>
<dbReference type="PANTHER" id="PTHR34298">
    <property type="entry name" value="SEGREGATION AND CONDENSATION PROTEIN B"/>
    <property type="match status" value="1"/>
</dbReference>
<dbReference type="PIRSF" id="PIRSF019345">
    <property type="entry name" value="ScpB"/>
    <property type="match status" value="1"/>
</dbReference>
<evidence type="ECO:0000313" key="6">
    <source>
        <dbReference type="Proteomes" id="UP000034044"/>
    </source>
</evidence>
<dbReference type="InterPro" id="IPR036390">
    <property type="entry name" value="WH_DNA-bd_sf"/>
</dbReference>
<evidence type="ECO:0000256" key="2">
    <source>
        <dbReference type="ARBA" id="ARBA00022618"/>
    </source>
</evidence>
<dbReference type="NCBIfam" id="TIGR00281">
    <property type="entry name" value="SMC-Scp complex subunit ScpB"/>
    <property type="match status" value="1"/>
</dbReference>
<evidence type="ECO:0000256" key="4">
    <source>
        <dbReference type="ARBA" id="ARBA00023306"/>
    </source>
</evidence>
<sequence>MTNIIAAIEAILFAYGEPLEIKKIAKISSQKEEVVKEALEQLSQKYSEEGRGLRLIFQEADKTIRVQLATKAEFSKFFEEFIKEEFKENLTPATLETVSLIAYLGPISRAQIDYFRGVNSSFILRNLLMRGLIERVSESADRSYSYQISFDLLKHLGISKIEDLPDYLKYRELSSNYQPLETPIETKEETIKEN</sequence>
<proteinExistence type="predicted"/>
<dbReference type="SUPFAM" id="SSF46785">
    <property type="entry name" value="Winged helix' DNA-binding domain"/>
    <property type="match status" value="2"/>
</dbReference>
<dbReference type="Proteomes" id="UP000034044">
    <property type="component" value="Unassembled WGS sequence"/>
</dbReference>
<gene>
    <name evidence="5" type="ORF">US36_C0002G0014</name>
</gene>
<dbReference type="InterPro" id="IPR036388">
    <property type="entry name" value="WH-like_DNA-bd_sf"/>
</dbReference>
<evidence type="ECO:0000256" key="1">
    <source>
        <dbReference type="ARBA" id="ARBA00022490"/>
    </source>
</evidence>
<dbReference type="EMBL" id="LBSR01000002">
    <property type="protein sequence ID" value="KKQ23289.1"/>
    <property type="molecule type" value="Genomic_DNA"/>
</dbReference>
<keyword evidence="4" id="KW-0131">Cell cycle</keyword>
<dbReference type="GO" id="GO:0051301">
    <property type="term" value="P:cell division"/>
    <property type="evidence" value="ECO:0007669"/>
    <property type="project" value="UniProtKB-KW"/>
</dbReference>